<keyword evidence="3" id="KW-1185">Reference proteome</keyword>
<dbReference type="RefSeq" id="WP_273510454.1">
    <property type="nucleotide sequence ID" value="NZ_JAIESU010000006.1"/>
</dbReference>
<evidence type="ECO:0000256" key="1">
    <source>
        <dbReference type="SAM" id="Phobius"/>
    </source>
</evidence>
<accession>A0A2T4ZHU3</accession>
<name>A0A2T4ZHU3_9HYPH</name>
<dbReference type="EMBL" id="PZZL01000001">
    <property type="protein sequence ID" value="PTM61558.1"/>
    <property type="molecule type" value="Genomic_DNA"/>
</dbReference>
<sequence length="43" mass="4637">MTLLSTDMALLLSGVAMVLILAETMLGVTGTALFVRDETKRRP</sequence>
<evidence type="ECO:0000313" key="3">
    <source>
        <dbReference type="Proteomes" id="UP000241808"/>
    </source>
</evidence>
<evidence type="ECO:0000313" key="2">
    <source>
        <dbReference type="EMBL" id="PTM61558.1"/>
    </source>
</evidence>
<reference evidence="2 3" key="1">
    <citation type="submission" date="2018-04" db="EMBL/GenBank/DDBJ databases">
        <title>Genomic Encyclopedia of Archaeal and Bacterial Type Strains, Phase II (KMG-II): from individual species to whole genera.</title>
        <authorList>
            <person name="Goeker M."/>
        </authorList>
    </citation>
    <scope>NUCLEOTIDE SEQUENCE [LARGE SCALE GENOMIC DNA]</scope>
    <source>
        <strain evidence="2 3">DSM 25521</strain>
    </source>
</reference>
<dbReference type="AlphaFoldDB" id="A0A2T4ZHU3"/>
<feature type="transmembrane region" description="Helical" evidence="1">
    <location>
        <begin position="12"/>
        <end position="35"/>
    </location>
</feature>
<gene>
    <name evidence="2" type="ORF">C8P69_101228</name>
</gene>
<protein>
    <submittedName>
        <fullName evidence="2">Uncharacterized protein</fullName>
    </submittedName>
</protein>
<keyword evidence="1" id="KW-0812">Transmembrane</keyword>
<organism evidence="2 3">
    <name type="scientific">Phreatobacter oligotrophus</name>
    <dbReference type="NCBI Taxonomy" id="1122261"/>
    <lineage>
        <taxon>Bacteria</taxon>
        <taxon>Pseudomonadati</taxon>
        <taxon>Pseudomonadota</taxon>
        <taxon>Alphaproteobacteria</taxon>
        <taxon>Hyphomicrobiales</taxon>
        <taxon>Phreatobacteraceae</taxon>
        <taxon>Phreatobacter</taxon>
    </lineage>
</organism>
<dbReference type="Proteomes" id="UP000241808">
    <property type="component" value="Unassembled WGS sequence"/>
</dbReference>
<proteinExistence type="predicted"/>
<keyword evidence="1" id="KW-1133">Transmembrane helix</keyword>
<keyword evidence="1" id="KW-0472">Membrane</keyword>
<comment type="caution">
    <text evidence="2">The sequence shown here is derived from an EMBL/GenBank/DDBJ whole genome shotgun (WGS) entry which is preliminary data.</text>
</comment>